<dbReference type="PANTHER" id="PTHR35191:SF1">
    <property type="entry name" value="PROPHAGE SIDE TAIL FIBER PROTEIN HOMOLOG STFQ-RELATED"/>
    <property type="match status" value="1"/>
</dbReference>
<accession>D5EF94</accession>
<name>D5EF94_AMICL</name>
<dbReference type="HOGENOM" id="CLU_465974_0_0_0"/>
<protein>
    <submittedName>
        <fullName evidence="2">Phage-related tail fibre protein-like protein</fullName>
    </submittedName>
</protein>
<dbReference type="Pfam" id="PF12571">
    <property type="entry name" value="Phage_tail_fib"/>
    <property type="match status" value="1"/>
</dbReference>
<gene>
    <name evidence="2" type="ordered locus">Amico_1102</name>
</gene>
<evidence type="ECO:0000313" key="2">
    <source>
        <dbReference type="EMBL" id="ADE57226.1"/>
    </source>
</evidence>
<dbReference type="eggNOG" id="COG5301">
    <property type="taxonomic scope" value="Bacteria"/>
</dbReference>
<feature type="domain" description="Phage tail fibre protein N-terminal" evidence="1">
    <location>
        <begin position="1"/>
        <end position="149"/>
    </location>
</feature>
<dbReference type="OrthoDB" id="9810174at2"/>
<dbReference type="KEGG" id="aco:Amico_1102"/>
<proteinExistence type="predicted"/>
<dbReference type="PANTHER" id="PTHR35191">
    <property type="entry name" value="PROPHAGE SIDE TAIL FIBER PROTEIN HOMOLOG STFQ-RELATED"/>
    <property type="match status" value="1"/>
</dbReference>
<keyword evidence="3" id="KW-1185">Reference proteome</keyword>
<dbReference type="STRING" id="572547.Amico_1102"/>
<organism evidence="2 3">
    <name type="scientific">Aminobacterium colombiense (strain DSM 12261 / ALA-1)</name>
    <dbReference type="NCBI Taxonomy" id="572547"/>
    <lineage>
        <taxon>Bacteria</taxon>
        <taxon>Thermotogati</taxon>
        <taxon>Synergistota</taxon>
        <taxon>Synergistia</taxon>
        <taxon>Synergistales</taxon>
        <taxon>Aminobacteriaceae</taxon>
        <taxon>Aminobacterium</taxon>
    </lineage>
</organism>
<reference evidence="2 3" key="1">
    <citation type="journal article" date="2010" name="Stand. Genomic Sci.">
        <title>Complete genome sequence of Aminobacterium colombiense type strain (ALA-1).</title>
        <authorList>
            <person name="Chertkov O."/>
            <person name="Sikorski J."/>
            <person name="Brambilla E."/>
            <person name="Lapidus A."/>
            <person name="Copeland A."/>
            <person name="Glavina Del Rio T."/>
            <person name="Nolan M."/>
            <person name="Lucas S."/>
            <person name="Tice H."/>
            <person name="Cheng J.F."/>
            <person name="Han C."/>
            <person name="Detter J.C."/>
            <person name="Bruce D."/>
            <person name="Tapia R."/>
            <person name="Goodwin L."/>
            <person name="Pitluck S."/>
            <person name="Liolios K."/>
            <person name="Ivanova N."/>
            <person name="Mavromatis K."/>
            <person name="Ovchinnikova G."/>
            <person name="Pati A."/>
            <person name="Chen A."/>
            <person name="Palaniappan K."/>
            <person name="Land M."/>
            <person name="Hauser L."/>
            <person name="Chang Y.J."/>
            <person name="Jeffries C.D."/>
            <person name="Spring S."/>
            <person name="Rohde M."/>
            <person name="Goker M."/>
            <person name="Bristow J."/>
            <person name="Eisen J.A."/>
            <person name="Markowitz V."/>
            <person name="Hugenholtz P."/>
            <person name="Kyrpides N.C."/>
            <person name="Klenk H.P."/>
        </authorList>
    </citation>
    <scope>NUCLEOTIDE SEQUENCE [LARGE SCALE GENOMIC DNA]</scope>
    <source>
        <strain evidence="3">DSM 12261 / ALA-1</strain>
    </source>
</reference>
<dbReference type="Proteomes" id="UP000002366">
    <property type="component" value="Chromosome"/>
</dbReference>
<dbReference type="RefSeq" id="WP_013048489.1">
    <property type="nucleotide sequence ID" value="NC_014011.1"/>
</dbReference>
<dbReference type="InterPro" id="IPR051934">
    <property type="entry name" value="Phage_Tail_Fiber_Structural"/>
</dbReference>
<dbReference type="EMBL" id="CP001997">
    <property type="protein sequence ID" value="ADE57226.1"/>
    <property type="molecule type" value="Genomic_DNA"/>
</dbReference>
<dbReference type="AlphaFoldDB" id="D5EF94"/>
<dbReference type="InterPro" id="IPR022225">
    <property type="entry name" value="Phage_tail_fibre_N"/>
</dbReference>
<evidence type="ECO:0000259" key="1">
    <source>
        <dbReference type="Pfam" id="PF12571"/>
    </source>
</evidence>
<sequence>MAENFYTILTNTGKAKLANAQALGTTVQFSSIAVGDGSGNYYDPTESQTALKNEVWRGAINQIKTDSENPNWIVVEVVIPTTTGGFTVREAGIIDSEGDVIAIGKYPATYKPALAEGSGKDLYIRMILEVSNASAITLKIDPAVVLSTRGYVDDSISTHNIDSSAHNNLPYLKTSEVVVSPEPNKVLKLDAAGKLPGDITGNAATSSLAVNATYWNGRRLLDKASTTQPIGLVLVEPGGGAGFWDWVDLDGNPVMPPPGYFSSRPEYQISVSTVDDQAMVEISQFYFLVKTLPSGPYAGKQARFVNKTAFSGAKLHPAFLNGGVEISSFYIGAYEAFDDGGTKAGSSIKKPPLVIIDFPTMVSRCNARNASGVTGFSLINIYQIAAIQMLAHVEMGTTDSQSVFGRGNCDSLVPYASGGWALSTGYTNAIWRGIHELWGNTWCMVQGLENRDGAIWVWDSGGGKSFVNTGEVFPNSGYPTEMHVASGANFDLSALYLPKTTISSQDNGTYSDYFWITKDGTKVCYYGGGWYYGSQAGLFYLNLGTAASNSSSISGGRLAKV</sequence>
<evidence type="ECO:0000313" key="3">
    <source>
        <dbReference type="Proteomes" id="UP000002366"/>
    </source>
</evidence>